<evidence type="ECO:0000256" key="1">
    <source>
        <dbReference type="ARBA" id="ARBA00023242"/>
    </source>
</evidence>
<dbReference type="SUPFAM" id="SSF57701">
    <property type="entry name" value="Zn2/Cys6 DNA-binding domain"/>
    <property type="match status" value="1"/>
</dbReference>
<dbReference type="CDD" id="cd00067">
    <property type="entry name" value="GAL4"/>
    <property type="match status" value="1"/>
</dbReference>
<dbReference type="InterPro" id="IPR001138">
    <property type="entry name" value="Zn2Cys6_DnaBD"/>
</dbReference>
<dbReference type="PANTHER" id="PTHR47784:SF9">
    <property type="entry name" value="ZN(II)2CYS6 TRANSCRIPTION FACTOR (EUROFUNG)"/>
    <property type="match status" value="1"/>
</dbReference>
<comment type="caution">
    <text evidence="3">The sequence shown here is derived from an EMBL/GenBank/DDBJ whole genome shotgun (WGS) entry which is preliminary data.</text>
</comment>
<dbReference type="PRINTS" id="PR00755">
    <property type="entry name" value="AFLATOXINBRP"/>
</dbReference>
<dbReference type="Proteomes" id="UP001303115">
    <property type="component" value="Unassembled WGS sequence"/>
</dbReference>
<protein>
    <submittedName>
        <fullName evidence="3">Sterol uptake control protein 2</fullName>
    </submittedName>
</protein>
<dbReference type="PROSITE" id="PS50048">
    <property type="entry name" value="ZN2_CY6_FUNGAL_2"/>
    <property type="match status" value="1"/>
</dbReference>
<reference evidence="4" key="1">
    <citation type="journal article" date="2023" name="Mol. Phylogenet. Evol.">
        <title>Genome-scale phylogeny and comparative genomics of the fungal order Sordariales.</title>
        <authorList>
            <person name="Hensen N."/>
            <person name="Bonometti L."/>
            <person name="Westerberg I."/>
            <person name="Brannstrom I.O."/>
            <person name="Guillou S."/>
            <person name="Cros-Aarteil S."/>
            <person name="Calhoun S."/>
            <person name="Haridas S."/>
            <person name="Kuo A."/>
            <person name="Mondo S."/>
            <person name="Pangilinan J."/>
            <person name="Riley R."/>
            <person name="LaButti K."/>
            <person name="Andreopoulos B."/>
            <person name="Lipzen A."/>
            <person name="Chen C."/>
            <person name="Yan M."/>
            <person name="Daum C."/>
            <person name="Ng V."/>
            <person name="Clum A."/>
            <person name="Steindorff A."/>
            <person name="Ohm R.A."/>
            <person name="Martin F."/>
            <person name="Silar P."/>
            <person name="Natvig D.O."/>
            <person name="Lalanne C."/>
            <person name="Gautier V."/>
            <person name="Ament-Velasquez S.L."/>
            <person name="Kruys A."/>
            <person name="Hutchinson M.I."/>
            <person name="Powell A.J."/>
            <person name="Barry K."/>
            <person name="Miller A.N."/>
            <person name="Grigoriev I.V."/>
            <person name="Debuchy R."/>
            <person name="Gladieux P."/>
            <person name="Hiltunen Thoren M."/>
            <person name="Johannesson H."/>
        </authorList>
    </citation>
    <scope>NUCLEOTIDE SEQUENCE [LARGE SCALE GENOMIC DNA]</scope>
    <source>
        <strain evidence="4">CBS 284.82</strain>
    </source>
</reference>
<gene>
    <name evidence="3" type="ORF">C8A01DRAFT_34662</name>
</gene>
<dbReference type="AlphaFoldDB" id="A0AAN6PIH9"/>
<evidence type="ECO:0000313" key="3">
    <source>
        <dbReference type="EMBL" id="KAK4041357.1"/>
    </source>
</evidence>
<name>A0AAN6PIH9_9PEZI</name>
<sequence length="435" mass="47322">MDSKPVTEAKFLVMAAKGPNPKVKEYKRRRHHSKNRLGCLSCRQKRVKCDQGKPICARCGRSGAPCRYETACSVLVPSSSSSALLSKPLPEWSTTLAESILQPRLLRTAGRNTARQLPIQALLGHATQGDVFGLPLTPTLWELACQHPHLLASILAVSACRLRMTVPDGHPHRVAECALEAVALGDFQPALAAPLTQSRSDALLLTSMLLNNLAFFVSGSDEGRGYPSVSSSPWCTNNPHNNSSGATGLEWLALSMGLRPLLAATQAFHGADSALAPIFAASDDENKTFSRSHEDLGGAPAHWVRLVCSSGSSTTLGSKERCLREPLGTLAATRTLPPVVENGLKYVQLVGKLEPAFMEMLCDRDERAMWMLGYWLGLMGQLGPWWSSGRVRRDGAAIRTFLLEAKGVCGRGGEEGEMWRLLMRDYDFVYSTVLL</sequence>
<dbReference type="SMART" id="SM00066">
    <property type="entry name" value="GAL4"/>
    <property type="match status" value="1"/>
</dbReference>
<dbReference type="EMBL" id="MU854359">
    <property type="protein sequence ID" value="KAK4041357.1"/>
    <property type="molecule type" value="Genomic_DNA"/>
</dbReference>
<dbReference type="PROSITE" id="PS00463">
    <property type="entry name" value="ZN2_CY6_FUNGAL_1"/>
    <property type="match status" value="1"/>
</dbReference>
<dbReference type="Gene3D" id="4.10.240.10">
    <property type="entry name" value="Zn(2)-C6 fungal-type DNA-binding domain"/>
    <property type="match status" value="1"/>
</dbReference>
<dbReference type="PANTHER" id="PTHR47784">
    <property type="entry name" value="STEROL UPTAKE CONTROL PROTEIN 2"/>
    <property type="match status" value="1"/>
</dbReference>
<organism evidence="3 4">
    <name type="scientific">Parachaetomium inaequale</name>
    <dbReference type="NCBI Taxonomy" id="2588326"/>
    <lineage>
        <taxon>Eukaryota</taxon>
        <taxon>Fungi</taxon>
        <taxon>Dikarya</taxon>
        <taxon>Ascomycota</taxon>
        <taxon>Pezizomycotina</taxon>
        <taxon>Sordariomycetes</taxon>
        <taxon>Sordariomycetidae</taxon>
        <taxon>Sordariales</taxon>
        <taxon>Chaetomiaceae</taxon>
        <taxon>Parachaetomium</taxon>
    </lineage>
</organism>
<keyword evidence="1" id="KW-0539">Nucleus</keyword>
<dbReference type="Pfam" id="PF00172">
    <property type="entry name" value="Zn_clus"/>
    <property type="match status" value="1"/>
</dbReference>
<evidence type="ECO:0000313" key="4">
    <source>
        <dbReference type="Proteomes" id="UP001303115"/>
    </source>
</evidence>
<feature type="domain" description="Zn(2)-C6 fungal-type" evidence="2">
    <location>
        <begin position="38"/>
        <end position="68"/>
    </location>
</feature>
<dbReference type="InterPro" id="IPR036864">
    <property type="entry name" value="Zn2-C6_fun-type_DNA-bd_sf"/>
</dbReference>
<dbReference type="GO" id="GO:0001228">
    <property type="term" value="F:DNA-binding transcription activator activity, RNA polymerase II-specific"/>
    <property type="evidence" value="ECO:0007669"/>
    <property type="project" value="TreeGrafter"/>
</dbReference>
<dbReference type="InterPro" id="IPR053157">
    <property type="entry name" value="Sterol_Uptake_Regulator"/>
</dbReference>
<dbReference type="GO" id="GO:0008270">
    <property type="term" value="F:zinc ion binding"/>
    <property type="evidence" value="ECO:0007669"/>
    <property type="project" value="InterPro"/>
</dbReference>
<evidence type="ECO:0000259" key="2">
    <source>
        <dbReference type="PROSITE" id="PS50048"/>
    </source>
</evidence>
<accession>A0AAN6PIH9</accession>
<proteinExistence type="predicted"/>
<keyword evidence="4" id="KW-1185">Reference proteome</keyword>